<organism evidence="1 2">
    <name type="scientific">Ralstonia insidiosa</name>
    <dbReference type="NCBI Taxonomy" id="190721"/>
    <lineage>
        <taxon>Bacteria</taxon>
        <taxon>Pseudomonadati</taxon>
        <taxon>Pseudomonadota</taxon>
        <taxon>Betaproteobacteria</taxon>
        <taxon>Burkholderiales</taxon>
        <taxon>Burkholderiaceae</taxon>
        <taxon>Ralstonia</taxon>
    </lineage>
</organism>
<accession>A0A848NU40</accession>
<gene>
    <name evidence="1" type="ORF">HGR00_02625</name>
</gene>
<dbReference type="AlphaFoldDB" id="A0A848NU40"/>
<protein>
    <submittedName>
        <fullName evidence="1">Uncharacterized protein</fullName>
    </submittedName>
</protein>
<dbReference type="EMBL" id="JABBZM010000002">
    <property type="protein sequence ID" value="NMV36800.1"/>
    <property type="molecule type" value="Genomic_DNA"/>
</dbReference>
<name>A0A848NU40_9RALS</name>
<sequence>MAKKYLTFEDICALSLLQQAIQHEEERHRARMAEIEAMKKTLAALQVERAEIERNGYRLFGESIARDFKSLTLRYSGHMRSDDVRLATALLRSGWRVIDRDDGPYPSPTFRKGRVNLKISCTHAGALEKAEQAIATSTAPDITSLP</sequence>
<dbReference type="Proteomes" id="UP000575469">
    <property type="component" value="Unassembled WGS sequence"/>
</dbReference>
<comment type="caution">
    <text evidence="1">The sequence shown here is derived from an EMBL/GenBank/DDBJ whole genome shotgun (WGS) entry which is preliminary data.</text>
</comment>
<reference evidence="1 2" key="1">
    <citation type="submission" date="2020-04" db="EMBL/GenBank/DDBJ databases">
        <title>Ralstonia insidiosa genome sequencing and assembly.</title>
        <authorList>
            <person name="Martins R.C.R."/>
            <person name="Perdigao-Neto L.V."/>
            <person name="Levin A.S.S."/>
            <person name="Costa S.F."/>
        </authorList>
    </citation>
    <scope>NUCLEOTIDE SEQUENCE [LARGE SCALE GENOMIC DNA]</scope>
    <source>
        <strain evidence="1 2">5047</strain>
    </source>
</reference>
<dbReference type="RefSeq" id="WP_169339157.1">
    <property type="nucleotide sequence ID" value="NZ_JABBZM010000002.1"/>
</dbReference>
<proteinExistence type="predicted"/>
<evidence type="ECO:0000313" key="1">
    <source>
        <dbReference type="EMBL" id="NMV36800.1"/>
    </source>
</evidence>
<evidence type="ECO:0000313" key="2">
    <source>
        <dbReference type="Proteomes" id="UP000575469"/>
    </source>
</evidence>